<reference evidence="2 3" key="1">
    <citation type="submission" date="2017-02" db="EMBL/GenBank/DDBJ databases">
        <title>Complete genome sequence of Brachyspira hampsonii genomovar I strain NSH-16 (ATCC BAA-2463).</title>
        <authorList>
            <person name="Mirajkar N.S."/>
            <person name="Gebhart C.J."/>
        </authorList>
    </citation>
    <scope>NUCLEOTIDE SEQUENCE [LARGE SCALE GENOMIC DNA]</scope>
    <source>
        <strain evidence="2 3">NSH-16</strain>
    </source>
</reference>
<evidence type="ECO:0000313" key="2">
    <source>
        <dbReference type="EMBL" id="ASJ22149.1"/>
    </source>
</evidence>
<organism evidence="2 3">
    <name type="scientific">Brachyspira hampsonii</name>
    <dbReference type="NCBI Taxonomy" id="1287055"/>
    <lineage>
        <taxon>Bacteria</taxon>
        <taxon>Pseudomonadati</taxon>
        <taxon>Spirochaetota</taxon>
        <taxon>Spirochaetia</taxon>
        <taxon>Brachyspirales</taxon>
        <taxon>Brachyspiraceae</taxon>
        <taxon>Brachyspira</taxon>
    </lineage>
</organism>
<dbReference type="KEGG" id="bhp:BHAMNSH16_11095"/>
<name>A0AAC9TWC0_9SPIR</name>
<dbReference type="AlphaFoldDB" id="A0AAC9TWC0"/>
<dbReference type="Proteomes" id="UP000264880">
    <property type="component" value="Chromosome"/>
</dbReference>
<protein>
    <recommendedName>
        <fullName evidence="1">AAA+ ATPase domain-containing protein</fullName>
    </recommendedName>
</protein>
<dbReference type="InterPro" id="IPR003593">
    <property type="entry name" value="AAA+_ATPase"/>
</dbReference>
<evidence type="ECO:0000259" key="1">
    <source>
        <dbReference type="SMART" id="SM00382"/>
    </source>
</evidence>
<evidence type="ECO:0000313" key="3">
    <source>
        <dbReference type="Proteomes" id="UP000264880"/>
    </source>
</evidence>
<accession>A0AAC9TWC0</accession>
<dbReference type="SUPFAM" id="SSF52540">
    <property type="entry name" value="P-loop containing nucleoside triphosphate hydrolases"/>
    <property type="match status" value="1"/>
</dbReference>
<dbReference type="InterPro" id="IPR011646">
    <property type="entry name" value="KAP_P-loop"/>
</dbReference>
<sequence length="637" mass="76915">MENIDKYFKNIKNTIKNYLAEKNTDYGIMLTGEWGCGKTYFVKNLLKLYKYKKLYISISGKENILEIVDDIYLSSLIKKFNSNDISLNTTKTILNNVSGILVDTIPIGKDIGKNILNILKEINKNIDKLKNVFLIIDDVERISKKINIEDLLYSIYDNFISNNVKVLFICNEEVLINNEEYNKIKEKIIRHTIKLHSIDKNNFKLFLETYIIKNLIYDKDIENYYISNHFFYEQCIPNIINIFMEMECYNIRTFKKFFDMSKYFLNEINRFIEKEEYKLNNNEELFLEILKNFSFVLISYDKNINTNILSNFDLVNSEEFSQKTNEDKSKITENFTDIYSKIRELNLTYNNSIFYFYRYLKCGLLDFEQIHLIYKDKIYLNKNVLKAYNIVSQGYESYDIIKENINIIFKEMKNDKYNFSIKSCWNIYKIVYISYANLFDDIKKDSFNILKDTLKYHWSITNIKTIYYSKIGYENNNFFFYPAFEVKINIKECDSNYNLEEYEKELLDYLYTEKIKEIPNEFNEVLENFKCHNKDYFVSDFYLNSKILYLLFIPQNLQLIPIDVFSVRILLEFLYSDITIRNSFEQYKIYDYNARKVRDMINNLKPFIDNIETKDEYLLIRICELKERIEFYNNTDY</sequence>
<proteinExistence type="predicted"/>
<dbReference type="InterPro" id="IPR027417">
    <property type="entry name" value="P-loop_NTPase"/>
</dbReference>
<keyword evidence="3" id="KW-1185">Reference proteome</keyword>
<feature type="domain" description="AAA+ ATPase" evidence="1">
    <location>
        <begin position="24"/>
        <end position="203"/>
    </location>
</feature>
<dbReference type="EMBL" id="CP019914">
    <property type="protein sequence ID" value="ASJ22149.1"/>
    <property type="molecule type" value="Genomic_DNA"/>
</dbReference>
<gene>
    <name evidence="2" type="ORF">BHAMNSH16_11095</name>
</gene>
<dbReference type="SMART" id="SM00382">
    <property type="entry name" value="AAA"/>
    <property type="match status" value="1"/>
</dbReference>
<dbReference type="RefSeq" id="WP_088859753.1">
    <property type="nucleotide sequence ID" value="NZ_CP019914.1"/>
</dbReference>
<dbReference type="Gene3D" id="3.40.50.300">
    <property type="entry name" value="P-loop containing nucleotide triphosphate hydrolases"/>
    <property type="match status" value="1"/>
</dbReference>
<dbReference type="Pfam" id="PF07693">
    <property type="entry name" value="KAP_NTPase"/>
    <property type="match status" value="1"/>
</dbReference>